<dbReference type="EMBL" id="GL883102">
    <property type="protein sequence ID" value="EGG07895.1"/>
    <property type="molecule type" value="Genomic_DNA"/>
</dbReference>
<dbReference type="HOGENOM" id="CLU_089358_2_2_1"/>
<accession>F4RHW5</accession>
<dbReference type="RefSeq" id="XP_007408660.1">
    <property type="nucleotide sequence ID" value="XM_007408598.1"/>
</dbReference>
<dbReference type="PANTHER" id="PTHR21058:SF0">
    <property type="entry name" value="6,7-DIMETHYL-8-RIBITYLLUMAZINE SYNTHASE"/>
    <property type="match status" value="1"/>
</dbReference>
<comment type="similarity">
    <text evidence="2 7">Belongs to the DMRL synthase family.</text>
</comment>
<dbReference type="SUPFAM" id="SSF52121">
    <property type="entry name" value="Lumazine synthase"/>
    <property type="match status" value="1"/>
</dbReference>
<name>F4RHW5_MELLP</name>
<dbReference type="PANTHER" id="PTHR21058">
    <property type="entry name" value="6,7-DIMETHYL-8-RIBITYLLUMAZINE SYNTHASE DMRL SYNTHASE LUMAZINE SYNTHASE"/>
    <property type="match status" value="1"/>
</dbReference>
<protein>
    <recommendedName>
        <fullName evidence="3 7">6,7-dimethyl-8-ribityllumazine synthase</fullName>
        <shortName evidence="7">DMRL synthase</shortName>
        <ecNumber evidence="3 7">2.5.1.78</ecNumber>
    </recommendedName>
</protein>
<dbReference type="GO" id="GO:0009349">
    <property type="term" value="C:riboflavin synthase complex"/>
    <property type="evidence" value="ECO:0007669"/>
    <property type="project" value="UniProtKB-UniRule"/>
</dbReference>
<dbReference type="InterPro" id="IPR034964">
    <property type="entry name" value="LS"/>
</dbReference>
<dbReference type="Gene3D" id="3.40.50.960">
    <property type="entry name" value="Lumazine/riboflavin synthase"/>
    <property type="match status" value="2"/>
</dbReference>
<dbReference type="GO" id="GO:0000906">
    <property type="term" value="F:6,7-dimethyl-8-ribityllumazine synthase activity"/>
    <property type="evidence" value="ECO:0007669"/>
    <property type="project" value="UniProtKB-EC"/>
</dbReference>
<proteinExistence type="inferred from homology"/>
<dbReference type="NCBIfam" id="TIGR00114">
    <property type="entry name" value="lumazine-synth"/>
    <property type="match status" value="1"/>
</dbReference>
<dbReference type="AlphaFoldDB" id="F4RHW5"/>
<comment type="catalytic activity">
    <reaction evidence="6 7">
        <text>(2S)-2-hydroxy-3-oxobutyl phosphate + 5-amino-6-(D-ribitylamino)uracil = 6,7-dimethyl-8-(1-D-ribityl)lumazine + phosphate + 2 H2O + H(+)</text>
        <dbReference type="Rhea" id="RHEA:26152"/>
        <dbReference type="ChEBI" id="CHEBI:15377"/>
        <dbReference type="ChEBI" id="CHEBI:15378"/>
        <dbReference type="ChEBI" id="CHEBI:15934"/>
        <dbReference type="ChEBI" id="CHEBI:43474"/>
        <dbReference type="ChEBI" id="CHEBI:58201"/>
        <dbReference type="ChEBI" id="CHEBI:58830"/>
        <dbReference type="EC" id="2.5.1.78"/>
    </reaction>
</comment>
<dbReference type="STRING" id="747676.F4RHW5"/>
<comment type="pathway">
    <text evidence="1 7">Cofactor biosynthesis; riboflavin biosynthesis; riboflavin from 2-hydroxy-3-oxobutyl phosphate and 5-amino-6-(D-ribitylamino)uracil: step 1/2.</text>
</comment>
<evidence type="ECO:0000256" key="1">
    <source>
        <dbReference type="ARBA" id="ARBA00004917"/>
    </source>
</evidence>
<evidence type="ECO:0000256" key="2">
    <source>
        <dbReference type="ARBA" id="ARBA00007424"/>
    </source>
</evidence>
<dbReference type="eggNOG" id="KOG3243">
    <property type="taxonomic scope" value="Eukaryota"/>
</dbReference>
<dbReference type="InterPro" id="IPR002180">
    <property type="entry name" value="LS/RS"/>
</dbReference>
<evidence type="ECO:0000256" key="4">
    <source>
        <dbReference type="ARBA" id="ARBA00022619"/>
    </source>
</evidence>
<evidence type="ECO:0000313" key="8">
    <source>
        <dbReference type="EMBL" id="EGG07895.1"/>
    </source>
</evidence>
<dbReference type="GO" id="GO:0009231">
    <property type="term" value="P:riboflavin biosynthetic process"/>
    <property type="evidence" value="ECO:0007669"/>
    <property type="project" value="UniProtKB-UniPathway"/>
</dbReference>
<keyword evidence="9" id="KW-1185">Reference proteome</keyword>
<dbReference type="EC" id="2.5.1.78" evidence="3 7"/>
<evidence type="ECO:0000256" key="6">
    <source>
        <dbReference type="ARBA" id="ARBA00048785"/>
    </source>
</evidence>
<dbReference type="UniPathway" id="UPA00275">
    <property type="reaction ID" value="UER00404"/>
</dbReference>
<reference evidence="9" key="1">
    <citation type="journal article" date="2011" name="Proc. Natl. Acad. Sci. U.S.A.">
        <title>Obligate biotrophy features unraveled by the genomic analysis of rust fungi.</title>
        <authorList>
            <person name="Duplessis S."/>
            <person name="Cuomo C.A."/>
            <person name="Lin Y.-C."/>
            <person name="Aerts A."/>
            <person name="Tisserant E."/>
            <person name="Veneault-Fourrey C."/>
            <person name="Joly D.L."/>
            <person name="Hacquard S."/>
            <person name="Amselem J."/>
            <person name="Cantarel B.L."/>
            <person name="Chiu R."/>
            <person name="Coutinho P.M."/>
            <person name="Feau N."/>
            <person name="Field M."/>
            <person name="Frey P."/>
            <person name="Gelhaye E."/>
            <person name="Goldberg J."/>
            <person name="Grabherr M.G."/>
            <person name="Kodira C.D."/>
            <person name="Kohler A."/>
            <person name="Kuees U."/>
            <person name="Lindquist E.A."/>
            <person name="Lucas S.M."/>
            <person name="Mago R."/>
            <person name="Mauceli E."/>
            <person name="Morin E."/>
            <person name="Murat C."/>
            <person name="Pangilinan J.L."/>
            <person name="Park R."/>
            <person name="Pearson M."/>
            <person name="Quesneville H."/>
            <person name="Rouhier N."/>
            <person name="Sakthikumar S."/>
            <person name="Salamov A.A."/>
            <person name="Schmutz J."/>
            <person name="Selles B."/>
            <person name="Shapiro H."/>
            <person name="Tanguay P."/>
            <person name="Tuskan G.A."/>
            <person name="Henrissat B."/>
            <person name="Van de Peer Y."/>
            <person name="Rouze P."/>
            <person name="Ellis J.G."/>
            <person name="Dodds P.N."/>
            <person name="Schein J.E."/>
            <person name="Zhong S."/>
            <person name="Hamelin R.C."/>
            <person name="Grigoriev I.V."/>
            <person name="Szabo L.J."/>
            <person name="Martin F."/>
        </authorList>
    </citation>
    <scope>NUCLEOTIDE SEQUENCE [LARGE SCALE GENOMIC DNA]</scope>
    <source>
        <strain evidence="9">98AG31 / pathotype 3-4-7</strain>
    </source>
</reference>
<evidence type="ECO:0000313" key="9">
    <source>
        <dbReference type="Proteomes" id="UP000001072"/>
    </source>
</evidence>
<dbReference type="InParanoid" id="F4RHW5"/>
<organism evidence="9">
    <name type="scientific">Melampsora larici-populina (strain 98AG31 / pathotype 3-4-7)</name>
    <name type="common">Poplar leaf rust fungus</name>
    <dbReference type="NCBI Taxonomy" id="747676"/>
    <lineage>
        <taxon>Eukaryota</taxon>
        <taxon>Fungi</taxon>
        <taxon>Dikarya</taxon>
        <taxon>Basidiomycota</taxon>
        <taxon>Pucciniomycotina</taxon>
        <taxon>Pucciniomycetes</taxon>
        <taxon>Pucciniales</taxon>
        <taxon>Melampsoraceae</taxon>
        <taxon>Melampsora</taxon>
    </lineage>
</organism>
<dbReference type="KEGG" id="mlr:MELLADRAFT_35187"/>
<dbReference type="VEuPathDB" id="FungiDB:MELLADRAFT_35187"/>
<dbReference type="GeneID" id="18927446"/>
<comment type="function">
    <text evidence="7">Catalyzes the formation of 6,7-dimethyl-8-ribityllumazine by condensation of 5-amino-6-(D-ribitylamino)uracil with 3,4-dihydroxy-2-butanone 4-phosphate. This is the penultimate step in the biosynthesis of riboflavin.</text>
</comment>
<keyword evidence="5 7" id="KW-0808">Transferase</keyword>
<dbReference type="HAMAP" id="MF_00178">
    <property type="entry name" value="Lumazine_synth"/>
    <property type="match status" value="1"/>
</dbReference>
<dbReference type="FunCoup" id="F4RHW5">
    <property type="interactions" value="113"/>
</dbReference>
<evidence type="ECO:0000256" key="5">
    <source>
        <dbReference type="ARBA" id="ARBA00022679"/>
    </source>
</evidence>
<keyword evidence="4 7" id="KW-0686">Riboflavin biosynthesis</keyword>
<dbReference type="InterPro" id="IPR036467">
    <property type="entry name" value="LS/RS_sf"/>
</dbReference>
<dbReference type="CDD" id="cd09209">
    <property type="entry name" value="Lumazine_synthase-I"/>
    <property type="match status" value="1"/>
</dbReference>
<gene>
    <name evidence="8" type="ORF">MELLADRAFT_35187</name>
</gene>
<dbReference type="Pfam" id="PF00885">
    <property type="entry name" value="DMRL_synthase"/>
    <property type="match status" value="1"/>
</dbReference>
<evidence type="ECO:0000256" key="3">
    <source>
        <dbReference type="ARBA" id="ARBA00012664"/>
    </source>
</evidence>
<evidence type="ECO:0000256" key="7">
    <source>
        <dbReference type="RuleBase" id="RU003795"/>
    </source>
</evidence>
<dbReference type="GO" id="GO:0005758">
    <property type="term" value="C:mitochondrial intermembrane space"/>
    <property type="evidence" value="ECO:0007669"/>
    <property type="project" value="EnsemblFungi"/>
</dbReference>
<sequence length="181" mass="19338">MSTIDATIKGLSDSNQKYDGADLEIVILHTRWNQSIITALVTGAIDTLLASGVKREKIFIEDVPGSYELPWAASHPRGSRISALIAIGTLIKGSTMHFEYICDAVSHGLMKASMENGTPVIFGVLTCLTELQAQQRAGLVPGSHNHGEDWAKAAVECGVKRTSWSSGGGLLSLADKDFPKS</sequence>
<dbReference type="OrthoDB" id="2965at2759"/>
<dbReference type="Proteomes" id="UP000001072">
    <property type="component" value="Unassembled WGS sequence"/>
</dbReference>